<evidence type="ECO:0000256" key="9">
    <source>
        <dbReference type="ARBA" id="ARBA00048975"/>
    </source>
</evidence>
<evidence type="ECO:0000256" key="1">
    <source>
        <dbReference type="ARBA" id="ARBA00002056"/>
    </source>
</evidence>
<evidence type="ECO:0000256" key="8">
    <source>
        <dbReference type="ARBA" id="ARBA00023098"/>
    </source>
</evidence>
<sequence>MSQRLFFSVGEPSGDQHCARLIESLKKEAPCLELRGFGGPEMRRAGCQLDFELTTMAVMGIVEVLPKIREFFHLADQAEAIFARGDVDAVLLADFPGFNWHIAKRAKKYGLPVYYYLPPQLWAWAPWRIKKMRRTVDKVLSVLPFEANWYRQRNVDAEYVGHPFFDAVAESKLDKAVLADCQRQIDSGRRLVAILPGSRQHEVTRNWPVMLDAIRQLAATYPDVRFLVAAFRDKQCLWCRDQLTAEDRNLPIDFFVGKTSEVIEVSECAMMVSGSVSLEMMARKTPAAVIYRVGRVFYATAKMMVNIPYMTLPNIIANEMVYPEMGSCGSPQATVDFLVQHVTRMLSDTEYRTELSLKLDNLHREVGQPGATTKAAVKIAQLMAGPSSYAKVA</sequence>
<keyword evidence="6 11" id="KW-0328">Glycosyltransferase</keyword>
<dbReference type="Pfam" id="PF02684">
    <property type="entry name" value="LpxB"/>
    <property type="match status" value="1"/>
</dbReference>
<dbReference type="GO" id="GO:0009245">
    <property type="term" value="P:lipid A biosynthetic process"/>
    <property type="evidence" value="ECO:0007669"/>
    <property type="project" value="UniProtKB-UniRule"/>
</dbReference>
<dbReference type="Proteomes" id="UP000320672">
    <property type="component" value="Chromosome"/>
</dbReference>
<dbReference type="PANTHER" id="PTHR30372">
    <property type="entry name" value="LIPID-A-DISACCHARIDE SYNTHASE"/>
    <property type="match status" value="1"/>
</dbReference>
<protein>
    <recommendedName>
        <fullName evidence="3 10">Lipid-A-disaccharide synthase</fullName>
        <ecNumber evidence="2 10">2.4.1.182</ecNumber>
    </recommendedName>
</protein>
<evidence type="ECO:0000313" key="12">
    <source>
        <dbReference type="Proteomes" id="UP000320672"/>
    </source>
</evidence>
<dbReference type="NCBIfam" id="TIGR00215">
    <property type="entry name" value="lpxB"/>
    <property type="match status" value="1"/>
</dbReference>
<dbReference type="InterPro" id="IPR003835">
    <property type="entry name" value="Glyco_trans_19"/>
</dbReference>
<dbReference type="SUPFAM" id="SSF53756">
    <property type="entry name" value="UDP-Glycosyltransferase/glycogen phosphorylase"/>
    <property type="match status" value="1"/>
</dbReference>
<evidence type="ECO:0000256" key="10">
    <source>
        <dbReference type="NCBIfam" id="TIGR00215"/>
    </source>
</evidence>
<proteinExistence type="predicted"/>
<dbReference type="GO" id="GO:0005543">
    <property type="term" value="F:phospholipid binding"/>
    <property type="evidence" value="ECO:0007669"/>
    <property type="project" value="TreeGrafter"/>
</dbReference>
<organism evidence="11 12">
    <name type="scientific">Roseimaritima multifibrata</name>
    <dbReference type="NCBI Taxonomy" id="1930274"/>
    <lineage>
        <taxon>Bacteria</taxon>
        <taxon>Pseudomonadati</taxon>
        <taxon>Planctomycetota</taxon>
        <taxon>Planctomycetia</taxon>
        <taxon>Pirellulales</taxon>
        <taxon>Pirellulaceae</taxon>
        <taxon>Roseimaritima</taxon>
    </lineage>
</organism>
<reference evidence="11 12" key="1">
    <citation type="submission" date="2019-02" db="EMBL/GenBank/DDBJ databases">
        <title>Deep-cultivation of Planctomycetes and their phenomic and genomic characterization uncovers novel biology.</title>
        <authorList>
            <person name="Wiegand S."/>
            <person name="Jogler M."/>
            <person name="Boedeker C."/>
            <person name="Pinto D."/>
            <person name="Vollmers J."/>
            <person name="Rivas-Marin E."/>
            <person name="Kohn T."/>
            <person name="Peeters S.H."/>
            <person name="Heuer A."/>
            <person name="Rast P."/>
            <person name="Oberbeckmann S."/>
            <person name="Bunk B."/>
            <person name="Jeske O."/>
            <person name="Meyerdierks A."/>
            <person name="Storesund J.E."/>
            <person name="Kallscheuer N."/>
            <person name="Luecker S."/>
            <person name="Lage O.M."/>
            <person name="Pohl T."/>
            <person name="Merkel B.J."/>
            <person name="Hornburger P."/>
            <person name="Mueller R.-W."/>
            <person name="Bruemmer F."/>
            <person name="Labrenz M."/>
            <person name="Spormann A.M."/>
            <person name="Op den Camp H."/>
            <person name="Overmann J."/>
            <person name="Amann R."/>
            <person name="Jetten M.S.M."/>
            <person name="Mascher T."/>
            <person name="Medema M.H."/>
            <person name="Devos D.P."/>
            <person name="Kaster A.-K."/>
            <person name="Ovreas L."/>
            <person name="Rohde M."/>
            <person name="Galperin M.Y."/>
            <person name="Jogler C."/>
        </authorList>
    </citation>
    <scope>NUCLEOTIDE SEQUENCE [LARGE SCALE GENOMIC DNA]</scope>
    <source>
        <strain evidence="11 12">FF011L</strain>
    </source>
</reference>
<dbReference type="AlphaFoldDB" id="A0A517MB04"/>
<comment type="function">
    <text evidence="1">Condensation of UDP-2,3-diacylglucosamine and 2,3-diacylglucosamine-1-phosphate to form lipid A disaccharide, a precursor of lipid A, a phosphorylated glycolipid that anchors the lipopolysaccharide to the outer membrane of the cell.</text>
</comment>
<dbReference type="GO" id="GO:0016020">
    <property type="term" value="C:membrane"/>
    <property type="evidence" value="ECO:0007669"/>
    <property type="project" value="GOC"/>
</dbReference>
<evidence type="ECO:0000256" key="4">
    <source>
        <dbReference type="ARBA" id="ARBA00022516"/>
    </source>
</evidence>
<keyword evidence="4" id="KW-0444">Lipid biosynthesis</keyword>
<dbReference type="EMBL" id="CP036262">
    <property type="protein sequence ID" value="QDS91977.1"/>
    <property type="molecule type" value="Genomic_DNA"/>
</dbReference>
<dbReference type="RefSeq" id="WP_145350142.1">
    <property type="nucleotide sequence ID" value="NZ_CP036262.1"/>
</dbReference>
<dbReference type="KEGG" id="rml:FF011L_07130"/>
<evidence type="ECO:0000256" key="3">
    <source>
        <dbReference type="ARBA" id="ARBA00020902"/>
    </source>
</evidence>
<dbReference type="EC" id="2.4.1.182" evidence="2 10"/>
<evidence type="ECO:0000256" key="7">
    <source>
        <dbReference type="ARBA" id="ARBA00022679"/>
    </source>
</evidence>
<keyword evidence="5" id="KW-0441">Lipid A biosynthesis</keyword>
<gene>
    <name evidence="11" type="ORF">FF011L_07130</name>
</gene>
<dbReference type="PANTHER" id="PTHR30372:SF4">
    <property type="entry name" value="LIPID-A-DISACCHARIDE SYNTHASE, MITOCHONDRIAL-RELATED"/>
    <property type="match status" value="1"/>
</dbReference>
<keyword evidence="12" id="KW-1185">Reference proteome</keyword>
<evidence type="ECO:0000256" key="6">
    <source>
        <dbReference type="ARBA" id="ARBA00022676"/>
    </source>
</evidence>
<dbReference type="OrthoDB" id="9801642at2"/>
<keyword evidence="8" id="KW-0443">Lipid metabolism</keyword>
<evidence type="ECO:0000313" key="11">
    <source>
        <dbReference type="EMBL" id="QDS91977.1"/>
    </source>
</evidence>
<evidence type="ECO:0000256" key="5">
    <source>
        <dbReference type="ARBA" id="ARBA00022556"/>
    </source>
</evidence>
<name>A0A517MB04_9BACT</name>
<keyword evidence="7 11" id="KW-0808">Transferase</keyword>
<comment type="catalytic activity">
    <reaction evidence="9">
        <text>a lipid X + a UDP-2-N,3-O-bis[(3R)-3-hydroxyacyl]-alpha-D-glucosamine = a lipid A disaccharide + UDP + H(+)</text>
        <dbReference type="Rhea" id="RHEA:67828"/>
        <dbReference type="ChEBI" id="CHEBI:15378"/>
        <dbReference type="ChEBI" id="CHEBI:58223"/>
        <dbReference type="ChEBI" id="CHEBI:137748"/>
        <dbReference type="ChEBI" id="CHEBI:176338"/>
        <dbReference type="ChEBI" id="CHEBI:176343"/>
        <dbReference type="EC" id="2.4.1.182"/>
    </reaction>
</comment>
<accession>A0A517MB04</accession>
<evidence type="ECO:0000256" key="2">
    <source>
        <dbReference type="ARBA" id="ARBA00012687"/>
    </source>
</evidence>
<dbReference type="GO" id="GO:0008915">
    <property type="term" value="F:lipid-A-disaccharide synthase activity"/>
    <property type="evidence" value="ECO:0007669"/>
    <property type="project" value="UniProtKB-UniRule"/>
</dbReference>